<feature type="region of interest" description="Actin-binding" evidence="9">
    <location>
        <begin position="742"/>
        <end position="764"/>
    </location>
</feature>
<evidence type="ECO:0000313" key="14">
    <source>
        <dbReference type="EMBL" id="PWA28657.1"/>
    </source>
</evidence>
<evidence type="ECO:0000259" key="13">
    <source>
        <dbReference type="PROSITE" id="PS51757"/>
    </source>
</evidence>
<dbReference type="GO" id="GO:0016459">
    <property type="term" value="C:myosin complex"/>
    <property type="evidence" value="ECO:0007669"/>
    <property type="project" value="UniProtKB-KW"/>
</dbReference>
<organism evidence="14 15">
    <name type="scientific">Gambusia affinis</name>
    <name type="common">Western mosquitofish</name>
    <name type="synonym">Heterandria affinis</name>
    <dbReference type="NCBI Taxonomy" id="33528"/>
    <lineage>
        <taxon>Eukaryota</taxon>
        <taxon>Metazoa</taxon>
        <taxon>Chordata</taxon>
        <taxon>Craniata</taxon>
        <taxon>Vertebrata</taxon>
        <taxon>Euteleostomi</taxon>
        <taxon>Actinopterygii</taxon>
        <taxon>Neopterygii</taxon>
        <taxon>Teleostei</taxon>
        <taxon>Neoteleostei</taxon>
        <taxon>Acanthomorphata</taxon>
        <taxon>Ovalentaria</taxon>
        <taxon>Atherinomorphae</taxon>
        <taxon>Cyprinodontiformes</taxon>
        <taxon>Poeciliidae</taxon>
        <taxon>Poeciliinae</taxon>
        <taxon>Gambusia</taxon>
    </lineage>
</organism>
<dbReference type="PANTHER" id="PTHR13140:SF865">
    <property type="entry name" value="MYOSIN IEB"/>
    <property type="match status" value="1"/>
</dbReference>
<dbReference type="GO" id="GO:0006897">
    <property type="term" value="P:endocytosis"/>
    <property type="evidence" value="ECO:0007669"/>
    <property type="project" value="TreeGrafter"/>
</dbReference>
<evidence type="ECO:0000256" key="10">
    <source>
        <dbReference type="SAM" id="MobiDB-lite"/>
    </source>
</evidence>
<dbReference type="Gene3D" id="1.20.120.720">
    <property type="entry name" value="Myosin VI head, motor domain, U50 subdomain"/>
    <property type="match status" value="1"/>
</dbReference>
<name>A0A315VYX7_GAMAF</name>
<dbReference type="GO" id="GO:0005886">
    <property type="term" value="C:plasma membrane"/>
    <property type="evidence" value="ECO:0007669"/>
    <property type="project" value="TreeGrafter"/>
</dbReference>
<proteinExistence type="inferred from homology"/>
<evidence type="ECO:0000256" key="2">
    <source>
        <dbReference type="ARBA" id="ARBA00022443"/>
    </source>
</evidence>
<dbReference type="InterPro" id="IPR036961">
    <property type="entry name" value="Kinesin_motor_dom_sf"/>
</dbReference>
<sequence>MSSQDSGMQQGCSRSPRGLRRPGAPRQVGPGSKERYHWQAQNVKVSGVDDMVLLSKINEDAITDNLKKRYMDDYIFTYIGPVLISVNPFKQLPYFTEREVEMYQGAAQYENPPHIYALADCMYRNMMIDSENQCVIIRWAEPLSRPQPETAECETTSCLLSGESGAGKTVAAKYIMSYVSKVSGGGEKVQVCPAVAMVTVTRGSLLTLMMQRRQRCQLAPSGIDVDGQSETWRKQVEAGVVWVSIAAVDAGSYHGNQVRLSLQRVKDIILQSNPLLEAFGNAKTVRNNNSSRFGKYFEIQFSRGGAPDGGKISNFLLEKSRVVSQNPGERNFHIYYQLLGGASGEQRENLGVTTPDYYFYLNQSGTYTVEDVDDRKDFSDTMVTTWTSVPRSVSPSPAAMSVVGLSLDDQDSVLQMVAGILHLGNIGFREENNYAVVESQDFCPHIAVPLPPLSPPVLAFPSFLLGISQDGLCNKLTSRVMDSKWGGKTESISVTLNTEQASFSRDALSKALYTRLFDYLVDPVSPVSQCVNKAMQKETEELNVGVLDIYGFEIFQKNGFEQFCINFVNEKLQQIFIELTLKAEQEEYIQEGIRWTPIEYFNNKVVCDLIESKLVSEAPPPAGAWGHNPPGVMSVLDDVCATMHAKGEGADQTLLQKLQGQIGTHEHFSSWNRGFIIHHYAGKVSYDVVGFCERNRDVLFNDIIELMQSSEYPFIRALFPENLEVEKRGRPTTASSKIKKQANSLVQTLMKCTPHYIRCIKPNETKRPRDWEETRVRHQVEYLGLRENIRVRRAGYAYRRVFNKFLHRFCIEPHTTRTGRWLGPSNGYAILTRETWPEWRGEQRQGVLHLLRSVNMDQDQFQLGTAKVFIKAPESLFLLEEMRERKFNGYARVIQKAWRKHIAVRKYVRMREEGPKFCLKQRSPGPILLFPASDILLNKKERRKNSINRNFVGDYIGTDNHPEIRQFVGRRERMDFADVVVKFDRRFKTTKCDLILTPKFLYLIGREKVKQGPDKGQIREVLKRKIQLNRIQSVSLSTLQDDFFIVHEEEYDSVLQSVFKTEFLSLLVKRYQENTDRKLALKFNNLLEFKVKKGRHLFSSSGSRQIQFQAGQGDEVVLKPCGKVLHVSIGPGLPKNSRPTRKDNRKSRYMGGQAPPTYQNHSVPRSRGGGASRGGPAPSRGSTLRQQSSMDQPTLPRLQNPHRPSNQPPQNLDMGFMNVPDQGAAGFHRRLSKEVKPVPGVGRPKPKPRSPQCKALYAYDAQDTDELSFNADDVIEILTEGTSAMGWVQWNRWYQVQARFTWLPMVLLLPAPMMLCMNYGCDFSCEPFVYMLATR</sequence>
<dbReference type="Pfam" id="PF00063">
    <property type="entry name" value="Myosin_head"/>
    <property type="match status" value="2"/>
</dbReference>
<evidence type="ECO:0000256" key="4">
    <source>
        <dbReference type="ARBA" id="ARBA00022840"/>
    </source>
</evidence>
<evidence type="ECO:0000256" key="1">
    <source>
        <dbReference type="ARBA" id="ARBA00008314"/>
    </source>
</evidence>
<feature type="domain" description="Myosin motor" evidence="12">
    <location>
        <begin position="46"/>
        <end position="884"/>
    </location>
</feature>
<dbReference type="CDD" id="cd01378">
    <property type="entry name" value="MYSc_Myo1"/>
    <property type="match status" value="1"/>
</dbReference>
<dbReference type="InterPro" id="IPR001452">
    <property type="entry name" value="SH3_domain"/>
</dbReference>
<dbReference type="PRINTS" id="PR00193">
    <property type="entry name" value="MYOSINHEAVY"/>
</dbReference>
<dbReference type="GO" id="GO:0000146">
    <property type="term" value="F:microfilament motor activity"/>
    <property type="evidence" value="ECO:0007669"/>
    <property type="project" value="TreeGrafter"/>
</dbReference>
<dbReference type="Gene3D" id="3.40.850.10">
    <property type="entry name" value="Kinesin motor domain"/>
    <property type="match status" value="3"/>
</dbReference>
<dbReference type="InterPro" id="IPR036028">
    <property type="entry name" value="SH3-like_dom_sf"/>
</dbReference>
<dbReference type="GO" id="GO:0005737">
    <property type="term" value="C:cytoplasm"/>
    <property type="evidence" value="ECO:0007669"/>
    <property type="project" value="TreeGrafter"/>
</dbReference>
<dbReference type="InterPro" id="IPR036072">
    <property type="entry name" value="MYSc_Myo1"/>
</dbReference>
<comment type="similarity">
    <text evidence="1 9">Belongs to the TRAFAC class myosin-kinesin ATPase superfamily. Myosin family.</text>
</comment>
<dbReference type="STRING" id="33528.ENSGAFP00000015435"/>
<dbReference type="Gene3D" id="1.20.58.530">
    <property type="match status" value="1"/>
</dbReference>
<dbReference type="InterPro" id="IPR001609">
    <property type="entry name" value="Myosin_head_motor_dom-like"/>
</dbReference>
<dbReference type="EMBL" id="NHOQ01000756">
    <property type="protein sequence ID" value="PWA28657.1"/>
    <property type="molecule type" value="Genomic_DNA"/>
</dbReference>
<dbReference type="SUPFAM" id="SSF50044">
    <property type="entry name" value="SH3-domain"/>
    <property type="match status" value="1"/>
</dbReference>
<dbReference type="PANTHER" id="PTHR13140">
    <property type="entry name" value="MYOSIN"/>
    <property type="match status" value="1"/>
</dbReference>
<dbReference type="SMART" id="SM00242">
    <property type="entry name" value="MYSc"/>
    <property type="match status" value="1"/>
</dbReference>
<evidence type="ECO:0008006" key="16">
    <source>
        <dbReference type="Google" id="ProtNLM"/>
    </source>
</evidence>
<dbReference type="InterPro" id="IPR027417">
    <property type="entry name" value="P-loop_NTPase"/>
</dbReference>
<evidence type="ECO:0000256" key="7">
    <source>
        <dbReference type="ARBA" id="ARBA00023203"/>
    </source>
</evidence>
<dbReference type="PROSITE" id="PS51757">
    <property type="entry name" value="TH1"/>
    <property type="match status" value="1"/>
</dbReference>
<protein>
    <recommendedName>
        <fullName evidence="16">Myosin motor domain-containing protein</fullName>
    </recommendedName>
</protein>
<feature type="compositionally biased region" description="Polar residues" evidence="10">
    <location>
        <begin position="1"/>
        <end position="13"/>
    </location>
</feature>
<gene>
    <name evidence="14" type="ORF">CCH79_00019836</name>
</gene>
<dbReference type="InterPro" id="IPR010926">
    <property type="entry name" value="Myosin_TH1"/>
</dbReference>
<keyword evidence="7 9" id="KW-0009">Actin-binding</keyword>
<feature type="domain" description="TH1" evidence="13">
    <location>
        <begin position="940"/>
        <end position="1131"/>
    </location>
</feature>
<dbReference type="FunFam" id="1.20.58.530:FF:000007">
    <property type="entry name" value="Myosin IE"/>
    <property type="match status" value="1"/>
</dbReference>
<feature type="compositionally biased region" description="Polar residues" evidence="10">
    <location>
        <begin position="1183"/>
        <end position="1192"/>
    </location>
</feature>
<keyword evidence="15" id="KW-1185">Reference proteome</keyword>
<evidence type="ECO:0000259" key="12">
    <source>
        <dbReference type="PROSITE" id="PS51456"/>
    </source>
</evidence>
<comment type="caution">
    <text evidence="14">The sequence shown here is derived from an EMBL/GenBank/DDBJ whole genome shotgun (WGS) entry which is preliminary data.</text>
</comment>
<evidence type="ECO:0000256" key="3">
    <source>
        <dbReference type="ARBA" id="ARBA00022741"/>
    </source>
</evidence>
<evidence type="ECO:0000313" key="15">
    <source>
        <dbReference type="Proteomes" id="UP000250572"/>
    </source>
</evidence>
<keyword evidence="6 9" id="KW-0505">Motor protein</keyword>
<dbReference type="FunFam" id="1.10.10.820:FF:000001">
    <property type="entry name" value="Myosin heavy chain"/>
    <property type="match status" value="1"/>
</dbReference>
<evidence type="ECO:0000259" key="11">
    <source>
        <dbReference type="PROSITE" id="PS50002"/>
    </source>
</evidence>
<dbReference type="SUPFAM" id="SSF52540">
    <property type="entry name" value="P-loop containing nucleoside triphosphate hydrolases"/>
    <property type="match status" value="1"/>
</dbReference>
<feature type="domain" description="SH3" evidence="11">
    <location>
        <begin position="1248"/>
        <end position="1319"/>
    </location>
</feature>
<dbReference type="Gene3D" id="2.30.30.40">
    <property type="entry name" value="SH3 Domains"/>
    <property type="match status" value="1"/>
</dbReference>
<feature type="region of interest" description="Disordered" evidence="10">
    <location>
        <begin position="1"/>
        <end position="35"/>
    </location>
</feature>
<evidence type="ECO:0000256" key="6">
    <source>
        <dbReference type="ARBA" id="ARBA00023175"/>
    </source>
</evidence>
<dbReference type="PROSITE" id="PS51456">
    <property type="entry name" value="MYOSIN_MOTOR"/>
    <property type="match status" value="1"/>
</dbReference>
<dbReference type="Pfam" id="PF00018">
    <property type="entry name" value="SH3_1"/>
    <property type="match status" value="1"/>
</dbReference>
<dbReference type="GO" id="GO:0051015">
    <property type="term" value="F:actin filament binding"/>
    <property type="evidence" value="ECO:0007669"/>
    <property type="project" value="TreeGrafter"/>
</dbReference>
<reference evidence="14 15" key="1">
    <citation type="journal article" date="2018" name="G3 (Bethesda)">
        <title>A High-Quality Reference Genome for the Invasive Mosquitofish Gambusia affinis Using a Chicago Library.</title>
        <authorList>
            <person name="Hoffberg S.L."/>
            <person name="Troendle N.J."/>
            <person name="Glenn T.C."/>
            <person name="Mahmud O."/>
            <person name="Louha S."/>
            <person name="Chalopin D."/>
            <person name="Bennetzen J.L."/>
            <person name="Mauricio R."/>
        </authorList>
    </citation>
    <scope>NUCLEOTIDE SEQUENCE [LARGE SCALE GENOMIC DNA]</scope>
    <source>
        <strain evidence="14">NE01/NJP1002.9</strain>
        <tissue evidence="14">Muscle</tissue>
    </source>
</reference>
<dbReference type="GO" id="GO:0007015">
    <property type="term" value="P:actin filament organization"/>
    <property type="evidence" value="ECO:0007669"/>
    <property type="project" value="TreeGrafter"/>
</dbReference>
<dbReference type="Gene3D" id="1.20.5.4820">
    <property type="match status" value="1"/>
</dbReference>
<dbReference type="GO" id="GO:0005524">
    <property type="term" value="F:ATP binding"/>
    <property type="evidence" value="ECO:0007669"/>
    <property type="project" value="UniProtKB-UniRule"/>
</dbReference>
<dbReference type="FunFam" id="3.40.850.10:FF:000101">
    <property type="entry name" value="Slow myosin heavy chain 2"/>
    <property type="match status" value="1"/>
</dbReference>
<dbReference type="PROSITE" id="PS50002">
    <property type="entry name" value="SH3"/>
    <property type="match status" value="1"/>
</dbReference>
<keyword evidence="3 9" id="KW-0547">Nucleotide-binding</keyword>
<dbReference type="Pfam" id="PF06017">
    <property type="entry name" value="Myosin_TH1"/>
    <property type="match status" value="1"/>
</dbReference>
<dbReference type="Proteomes" id="UP000250572">
    <property type="component" value="Unassembled WGS sequence"/>
</dbReference>
<evidence type="ECO:0000256" key="5">
    <source>
        <dbReference type="ARBA" id="ARBA00023123"/>
    </source>
</evidence>
<feature type="region of interest" description="Disordered" evidence="10">
    <location>
        <begin position="1128"/>
        <end position="1213"/>
    </location>
</feature>
<keyword evidence="4 9" id="KW-0067">ATP-binding</keyword>
<accession>A0A315VYX7</accession>
<keyword evidence="2 8" id="KW-0728">SH3 domain</keyword>
<feature type="binding site" evidence="9">
    <location>
        <begin position="162"/>
        <end position="169"/>
    </location>
    <ligand>
        <name>ATP</name>
        <dbReference type="ChEBI" id="CHEBI:30616"/>
    </ligand>
</feature>
<evidence type="ECO:0000256" key="8">
    <source>
        <dbReference type="PROSITE-ProRule" id="PRU00192"/>
    </source>
</evidence>
<keyword evidence="5 9" id="KW-0518">Myosin</keyword>
<dbReference type="GO" id="GO:0005902">
    <property type="term" value="C:microvillus"/>
    <property type="evidence" value="ECO:0007669"/>
    <property type="project" value="TreeGrafter"/>
</dbReference>
<evidence type="ECO:0000256" key="9">
    <source>
        <dbReference type="PROSITE-ProRule" id="PRU00782"/>
    </source>
</evidence>